<dbReference type="NCBIfam" id="TIGR02226">
    <property type="entry name" value="two_anch"/>
    <property type="match status" value="1"/>
</dbReference>
<feature type="transmembrane region" description="Helical" evidence="1">
    <location>
        <begin position="6"/>
        <end position="28"/>
    </location>
</feature>
<keyword evidence="1" id="KW-0472">Membrane</keyword>
<dbReference type="PANTHER" id="PTHR37464">
    <property type="entry name" value="BLL2463 PROTEIN"/>
    <property type="match status" value="1"/>
</dbReference>
<feature type="transmembrane region" description="Helical" evidence="1">
    <location>
        <begin position="617"/>
        <end position="637"/>
    </location>
</feature>
<evidence type="ECO:0000256" key="1">
    <source>
        <dbReference type="SAM" id="Phobius"/>
    </source>
</evidence>
<dbReference type="RefSeq" id="WP_161314637.1">
    <property type="nucleotide sequence ID" value="NZ_WTUW01000001.1"/>
</dbReference>
<dbReference type="CDD" id="cd03143">
    <property type="entry name" value="A4_beta-galactosidase_middle_domain"/>
    <property type="match status" value="1"/>
</dbReference>
<keyword evidence="1" id="KW-1133">Transmembrane helix</keyword>
<accession>A0A6L8W4S8</accession>
<keyword evidence="5" id="KW-1185">Reference proteome</keyword>
<proteinExistence type="predicted"/>
<dbReference type="InterPro" id="IPR011933">
    <property type="entry name" value="Double_TM_dom"/>
</dbReference>
<reference evidence="4 5" key="1">
    <citation type="submission" date="2019-12" db="EMBL/GenBank/DDBJ databases">
        <title>Snethiella sp. nov. sp. isolated from sea sand.</title>
        <authorList>
            <person name="Kim J."/>
            <person name="Jeong S.E."/>
            <person name="Jung H.S."/>
            <person name="Jeon C.O."/>
        </authorList>
    </citation>
    <scope>NUCLEOTIDE SEQUENCE [LARGE SCALE GENOMIC DNA]</scope>
    <source>
        <strain evidence="4 5">DP05</strain>
    </source>
</reference>
<feature type="transmembrane region" description="Helical" evidence="1">
    <location>
        <begin position="61"/>
        <end position="83"/>
    </location>
</feature>
<organism evidence="4 5">
    <name type="scientific">Sneathiella litorea</name>
    <dbReference type="NCBI Taxonomy" id="2606216"/>
    <lineage>
        <taxon>Bacteria</taxon>
        <taxon>Pseudomonadati</taxon>
        <taxon>Pseudomonadota</taxon>
        <taxon>Alphaproteobacteria</taxon>
        <taxon>Sneathiellales</taxon>
        <taxon>Sneathiellaceae</taxon>
        <taxon>Sneathiella</taxon>
    </lineage>
</organism>
<evidence type="ECO:0000313" key="5">
    <source>
        <dbReference type="Proteomes" id="UP000476030"/>
    </source>
</evidence>
<sequence>MAALTSLSFLFPWVLTALLTLPLIWWLLRIVPPQPKSVIFPAIRFLYRLKKDEQSAATTPWWLLLLRLVIAALIILAIAGPILNLPEQRNKGGDVVLIVDDGWTAAESWDGLKTTLNKLVQETTRQDRQVYIVTTSRRPEGSLPSLKPLASREAVGIAASLEPKAWPSQYSNLPHLLPRFNTLNNPEFIWLSSSILRSSDFSDLSKFFSDLAEIGPLSIFHEENIVAPPIIGIPKIGSEKLDIPLILPTGASNSEGVLTAKTEDGKILVSVPFSFSDSKSATTVSLNIPNKIRNDIRRLEITNSKNAGGTFLLDQRWQRRQVGLVTSTSEQGDQPLLDETHYLTQALSPFFDITQGTIEELLIEDRSLIALGDTANLPKGAERRLVDWITKGGVLVRFAGPKLTNSSGALVPVELRSGNRSLQGAMSWNQPAPLGPIPADSPFAGLKIPADVTINKQVLANPSPDLLDKTWAQLEDGTPLVTARLQGAGWLVLFHTTATPEWSNLAISGLFVEMLREIGNLGQVSSQNISDSRNLPPFQLMDGFGGLNSETGIAEPINTATMDSLILSASHPPGYYGDKNFSIAINLGQFDTDYSLADMSQFPATVRYFDRSAVIDLVLPVILAALLLVLIDQIISLHLQGKLYSFRRVSRVLGIFIAIGLSVVVKPAGTSAQEADLDGDAMTLAATLDTRLGYIRTHAPAVDRMSHNGLAGLSRQLRNRTAVEARDPLPIDIEQDELIFYPLIYWPITPEYPPLSENAILKINNYFNGGGTILFDTRNQNSAGSFGTDLYNSPENVRLRQLTARLDIPRIHQIPPDHVITRAFYLMQTFPGRYDGGDVWIEDTTGIQGNDGVASVVIGSNDWAAAWAIDADGRYQAATLPGNERQRELAYRFGINLVMYTLTGNYKADQVHIPAILERLGQ</sequence>
<evidence type="ECO:0000259" key="3">
    <source>
        <dbReference type="Pfam" id="PF13709"/>
    </source>
</evidence>
<gene>
    <name evidence="4" type="ORF">GQE98_05610</name>
</gene>
<name>A0A6L8W4S8_9PROT</name>
<dbReference type="PANTHER" id="PTHR37464:SF1">
    <property type="entry name" value="BLL2463 PROTEIN"/>
    <property type="match status" value="1"/>
</dbReference>
<protein>
    <submittedName>
        <fullName evidence="4">DUF4159 domain-containing protein</fullName>
    </submittedName>
</protein>
<feature type="domain" description="DUF4159" evidence="3">
    <location>
        <begin position="691"/>
        <end position="902"/>
    </location>
</feature>
<comment type="caution">
    <text evidence="4">The sequence shown here is derived from an EMBL/GenBank/DDBJ whole genome shotgun (WGS) entry which is preliminary data.</text>
</comment>
<feature type="transmembrane region" description="Helical" evidence="1">
    <location>
        <begin position="649"/>
        <end position="665"/>
    </location>
</feature>
<dbReference type="Pfam" id="PF13709">
    <property type="entry name" value="DUF4159"/>
    <property type="match status" value="1"/>
</dbReference>
<evidence type="ECO:0000313" key="4">
    <source>
        <dbReference type="EMBL" id="MZR30111.1"/>
    </source>
</evidence>
<dbReference type="Gene3D" id="3.40.50.12140">
    <property type="entry name" value="Domain of unknown function DUF4159"/>
    <property type="match status" value="1"/>
</dbReference>
<keyword evidence="1" id="KW-0812">Transmembrane</keyword>
<dbReference type="Pfam" id="PF07584">
    <property type="entry name" value="BatA"/>
    <property type="match status" value="1"/>
</dbReference>
<dbReference type="AlphaFoldDB" id="A0A6L8W4S8"/>
<evidence type="ECO:0000259" key="2">
    <source>
        <dbReference type="Pfam" id="PF07584"/>
    </source>
</evidence>
<dbReference type="InterPro" id="IPR025297">
    <property type="entry name" value="DUF4159"/>
</dbReference>
<feature type="domain" description="Aerotolerance regulator N-terminal" evidence="2">
    <location>
        <begin position="7"/>
        <end position="81"/>
    </location>
</feature>
<dbReference type="EMBL" id="WTUW01000001">
    <property type="protein sequence ID" value="MZR30111.1"/>
    <property type="molecule type" value="Genomic_DNA"/>
</dbReference>
<dbReference type="Proteomes" id="UP000476030">
    <property type="component" value="Unassembled WGS sequence"/>
</dbReference>
<dbReference type="InterPro" id="IPR024163">
    <property type="entry name" value="Aerotolerance_reg_N"/>
</dbReference>